<evidence type="ECO:0000256" key="1">
    <source>
        <dbReference type="SAM" id="MobiDB-lite"/>
    </source>
</evidence>
<dbReference type="KEGG" id="mad:HP15_552"/>
<dbReference type="AlphaFoldDB" id="E4PNJ9"/>
<feature type="region of interest" description="Disordered" evidence="1">
    <location>
        <begin position="47"/>
        <end position="68"/>
    </location>
</feature>
<dbReference type="Proteomes" id="UP000007077">
    <property type="component" value="Chromosome"/>
</dbReference>
<gene>
    <name evidence="2" type="ordered locus">HP15_552</name>
</gene>
<name>E4PNJ9_MARAH</name>
<dbReference type="STRING" id="225937.HP15_552"/>
<evidence type="ECO:0000313" key="3">
    <source>
        <dbReference type="Proteomes" id="UP000007077"/>
    </source>
</evidence>
<organism evidence="2 3">
    <name type="scientific">Marinobacter adhaerens (strain DSM 23420 / HP15)</name>
    <dbReference type="NCBI Taxonomy" id="225937"/>
    <lineage>
        <taxon>Bacteria</taxon>
        <taxon>Pseudomonadati</taxon>
        <taxon>Pseudomonadota</taxon>
        <taxon>Gammaproteobacteria</taxon>
        <taxon>Pseudomonadales</taxon>
        <taxon>Marinobacteraceae</taxon>
        <taxon>Marinobacter</taxon>
    </lineage>
</organism>
<accession>E4PNJ9</accession>
<protein>
    <submittedName>
        <fullName evidence="2">Uncharacterized protein</fullName>
    </submittedName>
</protein>
<sequence>MVALVLEPAGDPEEVGLGGLYIIFVAGKLEGLVGRLRDVGFEIDGGAARRQKGGSKHAGQGSLMNTDI</sequence>
<proteinExistence type="predicted"/>
<dbReference type="HOGENOM" id="CLU_2789003_0_0_6"/>
<dbReference type="EMBL" id="CP001978">
    <property type="protein sequence ID" value="ADP96316.1"/>
    <property type="molecule type" value="Genomic_DNA"/>
</dbReference>
<evidence type="ECO:0000313" key="2">
    <source>
        <dbReference type="EMBL" id="ADP96316.1"/>
    </source>
</evidence>
<reference evidence="3" key="2">
    <citation type="submission" date="2010-02" db="EMBL/GenBank/DDBJ databases">
        <title>Complete genome sequence of Marinobacter adhaerens type strain (HP15).</title>
        <authorList>
            <person name="Gaerdes A.A.M."/>
            <person name="Kaeppel E."/>
            <person name="Shezad A."/>
            <person name="Seebah S."/>
            <person name="Teeling H."/>
            <person name="Yarza P."/>
            <person name="Gloeckner F.O."/>
            <person name="Ullrich M.S."/>
        </authorList>
    </citation>
    <scope>NUCLEOTIDE SEQUENCE [LARGE SCALE GENOMIC DNA]</scope>
    <source>
        <strain evidence="3">DSM 23420 / HP15</strain>
    </source>
</reference>
<reference evidence="2 3" key="1">
    <citation type="journal article" date="2010" name="Stand. Genomic Sci.">
        <title>Complete genome sequence of Marinobacter adhaerens type strain (HP15), a diatom-interacting marine microorganism.</title>
        <authorList>
            <person name="Gardes A."/>
            <person name="Kaeppel E."/>
            <person name="Shehzad A."/>
            <person name="Seebah S."/>
            <person name="Teeling H."/>
            <person name="Yarza P."/>
            <person name="Glockner F.O."/>
            <person name="Grossart H.P."/>
            <person name="Ullrich M.S."/>
        </authorList>
    </citation>
    <scope>NUCLEOTIDE SEQUENCE [LARGE SCALE GENOMIC DNA]</scope>
    <source>
        <strain evidence="3">DSM 23420 / HP15</strain>
    </source>
</reference>